<keyword evidence="1" id="KW-0474">Menaquinone biosynthesis</keyword>
<accession>A0A4P6HH70</accession>
<comment type="function">
    <text evidence="1">Catalyzes the hydrolysis of futalosine (FL) to dehypoxanthine futalosine (DHFL) and hypoxanthine, a step in the biosynthesis of menaquinone (MK, vitamin K2).</text>
</comment>
<gene>
    <name evidence="1 5" type="primary">mqnB</name>
    <name evidence="5" type="ORF">C3Y92_04075</name>
</gene>
<feature type="region of interest" description="Disordered" evidence="3">
    <location>
        <begin position="1"/>
        <end position="26"/>
    </location>
</feature>
<keyword evidence="6" id="KW-1185">Reference proteome</keyword>
<evidence type="ECO:0000256" key="1">
    <source>
        <dbReference type="HAMAP-Rule" id="MF_00991"/>
    </source>
</evidence>
<dbReference type="SUPFAM" id="SSF53167">
    <property type="entry name" value="Purine and uridine phosphorylases"/>
    <property type="match status" value="1"/>
</dbReference>
<dbReference type="EC" id="3.2.2.26" evidence="1 2"/>
<dbReference type="OrthoDB" id="9788270at2"/>
<reference evidence="5 6" key="1">
    <citation type="submission" date="2018-02" db="EMBL/GenBank/DDBJ databases">
        <title>Genome sequence of Desulfovibrio carbinolicus DSM 3852.</title>
        <authorList>
            <person name="Wilbanks E."/>
            <person name="Skennerton C.T."/>
            <person name="Orphan V.J."/>
        </authorList>
    </citation>
    <scope>NUCLEOTIDE SEQUENCE [LARGE SCALE GENOMIC DNA]</scope>
    <source>
        <strain evidence="5 6">DSM 3852</strain>
    </source>
</reference>
<name>A0A4P6HH70_9BACT</name>
<comment type="pathway">
    <text evidence="1">Quinol/quinone metabolism; menaquinone biosynthesis.</text>
</comment>
<dbReference type="UniPathway" id="UPA00079"/>
<comment type="similarity">
    <text evidence="1">Belongs to the PNP/UDP phosphorylase family. Futalosine hydrolase subfamily.</text>
</comment>
<dbReference type="Pfam" id="PF01048">
    <property type="entry name" value="PNP_UDP_1"/>
    <property type="match status" value="1"/>
</dbReference>
<keyword evidence="1 5" id="KW-0378">Hydrolase</keyword>
<organism evidence="5 6">
    <name type="scientific">Solidesulfovibrio carbinolicus</name>
    <dbReference type="NCBI Taxonomy" id="296842"/>
    <lineage>
        <taxon>Bacteria</taxon>
        <taxon>Pseudomonadati</taxon>
        <taxon>Thermodesulfobacteriota</taxon>
        <taxon>Desulfovibrionia</taxon>
        <taxon>Desulfovibrionales</taxon>
        <taxon>Desulfovibrionaceae</taxon>
        <taxon>Solidesulfovibrio</taxon>
    </lineage>
</organism>
<evidence type="ECO:0000313" key="5">
    <source>
        <dbReference type="EMBL" id="QAZ66461.1"/>
    </source>
</evidence>
<dbReference type="GO" id="GO:0009234">
    <property type="term" value="P:menaquinone biosynthetic process"/>
    <property type="evidence" value="ECO:0007669"/>
    <property type="project" value="UniProtKB-UniRule"/>
</dbReference>
<dbReference type="Proteomes" id="UP000293296">
    <property type="component" value="Chromosome"/>
</dbReference>
<protein>
    <recommendedName>
        <fullName evidence="1 2">Futalosine hydrolase</fullName>
        <shortName evidence="1">FL hydrolase</shortName>
        <ecNumber evidence="1 2">3.2.2.26</ecNumber>
    </recommendedName>
    <alternativeName>
        <fullName evidence="1">Futalosine nucleosidase</fullName>
    </alternativeName>
    <alternativeName>
        <fullName evidence="1">Menaquinone biosynthetic enzyme MqnB</fullName>
    </alternativeName>
</protein>
<sequence>MPASVSPPGPPRAPAPGRDRHGGPGGVSRFRAAPVLLALATAKEYRAALSPLGAPAPPLPGRATPWRRGGRDFLVLVTGVGPVAAAMAVGRAIGEARGELAGVVNLGICGSFDLAMAPLGAVTATTAAIFPEYGLRRDEEVDARGIAFPQAVIDGCDVYDRLALDPAGAATAMGLPLPEGVVTGAGLTVAGVTASSAREAALRAAYAPLTEAMEGFGAALAAASAGLPFLELRSVSNRVGARPPDGWDLPGAFAALGRTVAILLG</sequence>
<dbReference type="InterPro" id="IPR035994">
    <property type="entry name" value="Nucleoside_phosphorylase_sf"/>
</dbReference>
<dbReference type="PANTHER" id="PTHR46832:SF2">
    <property type="entry name" value="FUTALOSINE HYDROLASE"/>
    <property type="match status" value="1"/>
</dbReference>
<dbReference type="KEGG" id="dcb:C3Y92_04075"/>
<dbReference type="EMBL" id="CP026538">
    <property type="protein sequence ID" value="QAZ66461.1"/>
    <property type="molecule type" value="Genomic_DNA"/>
</dbReference>
<dbReference type="GO" id="GO:0005829">
    <property type="term" value="C:cytosol"/>
    <property type="evidence" value="ECO:0007669"/>
    <property type="project" value="TreeGrafter"/>
</dbReference>
<feature type="domain" description="Nucleoside phosphorylase" evidence="4">
    <location>
        <begin position="69"/>
        <end position="244"/>
    </location>
</feature>
<proteinExistence type="inferred from homology"/>
<dbReference type="RefSeq" id="WP_129349747.1">
    <property type="nucleotide sequence ID" value="NZ_CP026538.1"/>
</dbReference>
<dbReference type="PANTHER" id="PTHR46832">
    <property type="entry name" value="5'-METHYLTHIOADENOSINE/S-ADENOSYLHOMOCYSTEINE NUCLEOSIDASE"/>
    <property type="match status" value="1"/>
</dbReference>
<evidence type="ECO:0000259" key="4">
    <source>
        <dbReference type="Pfam" id="PF01048"/>
    </source>
</evidence>
<dbReference type="GO" id="GO:0008782">
    <property type="term" value="F:adenosylhomocysteine nucleosidase activity"/>
    <property type="evidence" value="ECO:0007669"/>
    <property type="project" value="TreeGrafter"/>
</dbReference>
<evidence type="ECO:0000256" key="3">
    <source>
        <dbReference type="SAM" id="MobiDB-lite"/>
    </source>
</evidence>
<dbReference type="InterPro" id="IPR019963">
    <property type="entry name" value="FL_hydrolase_MqnB"/>
</dbReference>
<feature type="compositionally biased region" description="Pro residues" evidence="3">
    <location>
        <begin position="1"/>
        <end position="14"/>
    </location>
</feature>
<dbReference type="GO" id="GO:0019284">
    <property type="term" value="P:L-methionine salvage from S-adenosylmethionine"/>
    <property type="evidence" value="ECO:0007669"/>
    <property type="project" value="TreeGrafter"/>
</dbReference>
<comment type="catalytic activity">
    <reaction evidence="1">
        <text>futalosine + H2O = dehypoxanthine futalosine + hypoxanthine</text>
        <dbReference type="Rhea" id="RHEA:25904"/>
        <dbReference type="ChEBI" id="CHEBI:15377"/>
        <dbReference type="ChEBI" id="CHEBI:17368"/>
        <dbReference type="ChEBI" id="CHEBI:58863"/>
        <dbReference type="ChEBI" id="CHEBI:58864"/>
        <dbReference type="EC" id="3.2.2.26"/>
    </reaction>
</comment>
<dbReference type="HAMAP" id="MF_00991">
    <property type="entry name" value="MqnB"/>
    <property type="match status" value="1"/>
</dbReference>
<dbReference type="GO" id="GO:0008930">
    <property type="term" value="F:methylthioadenosine nucleosidase activity"/>
    <property type="evidence" value="ECO:0007669"/>
    <property type="project" value="TreeGrafter"/>
</dbReference>
<dbReference type="GO" id="GO:0009116">
    <property type="term" value="P:nucleoside metabolic process"/>
    <property type="evidence" value="ECO:0007669"/>
    <property type="project" value="InterPro"/>
</dbReference>
<evidence type="ECO:0000256" key="2">
    <source>
        <dbReference type="NCBIfam" id="TIGR03664"/>
    </source>
</evidence>
<dbReference type="AlphaFoldDB" id="A0A4P6HH70"/>
<dbReference type="Gene3D" id="3.40.50.1580">
    <property type="entry name" value="Nucleoside phosphorylase domain"/>
    <property type="match status" value="1"/>
</dbReference>
<dbReference type="InterPro" id="IPR000845">
    <property type="entry name" value="Nucleoside_phosphorylase_d"/>
</dbReference>
<dbReference type="NCBIfam" id="TIGR03664">
    <property type="entry name" value="fut_nucase"/>
    <property type="match status" value="1"/>
</dbReference>
<evidence type="ECO:0000313" key="6">
    <source>
        <dbReference type="Proteomes" id="UP000293296"/>
    </source>
</evidence>